<accession>A0ABW6BEW3</accession>
<comment type="similarity">
    <text evidence="4 5">Belongs to the peptidase S8 family.</text>
</comment>
<feature type="active site" description="Charge relay system" evidence="4">
    <location>
        <position position="261"/>
    </location>
</feature>
<evidence type="ECO:0000256" key="3">
    <source>
        <dbReference type="ARBA" id="ARBA00022825"/>
    </source>
</evidence>
<dbReference type="PROSITE" id="PS51892">
    <property type="entry name" value="SUBTILASE"/>
    <property type="match status" value="1"/>
</dbReference>
<evidence type="ECO:0000256" key="2">
    <source>
        <dbReference type="ARBA" id="ARBA00022801"/>
    </source>
</evidence>
<keyword evidence="1 4" id="KW-0645">Protease</keyword>
<dbReference type="CDD" id="cd07498">
    <property type="entry name" value="Peptidases_S8_15"/>
    <property type="match status" value="1"/>
</dbReference>
<feature type="active site" description="Charge relay system" evidence="4">
    <location>
        <position position="480"/>
    </location>
</feature>
<dbReference type="EMBL" id="JBHUPB010000008">
    <property type="protein sequence ID" value="MFD2968047.1"/>
    <property type="molecule type" value="Genomic_DNA"/>
</dbReference>
<sequence length="718" mass="75996">MRTLTKLIRLLSAGALISIYLSGCNKELQNATNENHLKTNLPLELLSQEESYYWHGKDKIYFKPDHKLVLIEIEGDPSELADEYLPLDQTIATRIEGKDRLQIITSSENAIKLSSLQTKNNKKSSSYTAIKTTQGESTAFITNRISIKFPKNSSIIAVSDLARKYGLILIKQTIYGAYIFEIPDPDNTLQTANTIHENENVVWSNPDFITIIRKNTDTLYPLQYYLNNTGQGGGTFNIDINAPEAWAITTGCNNVRVAVIDDGIDPHDEFTGRLLSGFTAGSNNTLGIPLSHSSKGHGVNCAGIIGAAHNNGEGIKGIAPNSLLIPINIFPYAPITGNSAGAATSSDIATAIHWAWHPSFGNADVLSNSWGGGNPSTDITSEINNARTSGRSGKGSVVVFASGNGGASSVSYPSNVAGVIAVGAIDKQGNIWNYSNRGSQLSLVAPSGALNNTGDVVTTDRMGTWGYSSGNFSHVFGGTSAACPQVAGVAALILSVNPNLTEAQVKNVLQNTATDMGSSGFDNTFGYGRVNAQNALRSVSPTITGVDQFCSSANYTLTNLPSGASVSWSATGGATVSSSGNSCTLSRAGTTNMLITLTANITSACGASLKITKNIESGVLNAQNISIYTSSTSTTMSPSIPIHVVAGYSGMDRCNILEVQWEVSLNHNLSNGNVACDPDNGSSKNIFFQSRGTATIKARLRNNCGWSAWSLPSFITVN</sequence>
<evidence type="ECO:0000259" key="6">
    <source>
        <dbReference type="Pfam" id="PF00082"/>
    </source>
</evidence>
<dbReference type="RefSeq" id="WP_320185957.1">
    <property type="nucleotide sequence ID" value="NZ_CP138332.1"/>
</dbReference>
<evidence type="ECO:0000256" key="1">
    <source>
        <dbReference type="ARBA" id="ARBA00022670"/>
    </source>
</evidence>
<comment type="caution">
    <text evidence="7">The sequence shown here is derived from an EMBL/GenBank/DDBJ whole genome shotgun (WGS) entry which is preliminary data.</text>
</comment>
<dbReference type="InterPro" id="IPR036852">
    <property type="entry name" value="Peptidase_S8/S53_dom_sf"/>
</dbReference>
<reference evidence="8" key="1">
    <citation type="journal article" date="2019" name="Int. J. Syst. Evol. Microbiol.">
        <title>The Global Catalogue of Microorganisms (GCM) 10K type strain sequencing project: providing services to taxonomists for standard genome sequencing and annotation.</title>
        <authorList>
            <consortium name="The Broad Institute Genomics Platform"/>
            <consortium name="The Broad Institute Genome Sequencing Center for Infectious Disease"/>
            <person name="Wu L."/>
            <person name="Ma J."/>
        </authorList>
    </citation>
    <scope>NUCLEOTIDE SEQUENCE [LARGE SCALE GENOMIC DNA]</scope>
    <source>
        <strain evidence="8">KCTC 22814</strain>
    </source>
</reference>
<dbReference type="InterPro" id="IPR015500">
    <property type="entry name" value="Peptidase_S8_subtilisin-rel"/>
</dbReference>
<dbReference type="PANTHER" id="PTHR42884">
    <property type="entry name" value="PROPROTEIN CONVERTASE SUBTILISIN/KEXIN-RELATED"/>
    <property type="match status" value="1"/>
</dbReference>
<dbReference type="Proteomes" id="UP001597525">
    <property type="component" value="Unassembled WGS sequence"/>
</dbReference>
<evidence type="ECO:0000313" key="8">
    <source>
        <dbReference type="Proteomes" id="UP001597525"/>
    </source>
</evidence>
<dbReference type="InterPro" id="IPR034054">
    <property type="entry name" value="Pep_S8_PrcA"/>
</dbReference>
<dbReference type="PRINTS" id="PR00723">
    <property type="entry name" value="SUBTILISIN"/>
</dbReference>
<dbReference type="PROSITE" id="PS00136">
    <property type="entry name" value="SUBTILASE_ASP"/>
    <property type="match status" value="1"/>
</dbReference>
<dbReference type="Gene3D" id="3.40.50.200">
    <property type="entry name" value="Peptidase S8/S53 domain"/>
    <property type="match status" value="1"/>
</dbReference>
<protein>
    <submittedName>
        <fullName evidence="7">S8 family serine peptidase</fullName>
    </submittedName>
</protein>
<dbReference type="PROSITE" id="PS00138">
    <property type="entry name" value="SUBTILASE_SER"/>
    <property type="match status" value="1"/>
</dbReference>
<keyword evidence="3 4" id="KW-0720">Serine protease</keyword>
<organism evidence="7 8">
    <name type="scientific">Sphingobacterium bambusae</name>
    <dbReference type="NCBI Taxonomy" id="662858"/>
    <lineage>
        <taxon>Bacteria</taxon>
        <taxon>Pseudomonadati</taxon>
        <taxon>Bacteroidota</taxon>
        <taxon>Sphingobacteriia</taxon>
        <taxon>Sphingobacteriales</taxon>
        <taxon>Sphingobacteriaceae</taxon>
        <taxon>Sphingobacterium</taxon>
    </lineage>
</organism>
<gene>
    <name evidence="7" type="ORF">ACFS7Y_11650</name>
</gene>
<dbReference type="InterPro" id="IPR000209">
    <property type="entry name" value="Peptidase_S8/S53_dom"/>
</dbReference>
<proteinExistence type="inferred from homology"/>
<keyword evidence="2 4" id="KW-0378">Hydrolase</keyword>
<dbReference type="PANTHER" id="PTHR42884:SF14">
    <property type="entry name" value="NEUROENDOCRINE CONVERTASE 1"/>
    <property type="match status" value="1"/>
</dbReference>
<evidence type="ECO:0000313" key="7">
    <source>
        <dbReference type="EMBL" id="MFD2968047.1"/>
    </source>
</evidence>
<dbReference type="Pfam" id="PF00082">
    <property type="entry name" value="Peptidase_S8"/>
    <property type="match status" value="1"/>
</dbReference>
<dbReference type="InterPro" id="IPR023827">
    <property type="entry name" value="Peptidase_S8_Asp-AS"/>
</dbReference>
<dbReference type="InterPro" id="IPR023828">
    <property type="entry name" value="Peptidase_S8_Ser-AS"/>
</dbReference>
<feature type="domain" description="Peptidase S8/S53" evidence="6">
    <location>
        <begin position="253"/>
        <end position="528"/>
    </location>
</feature>
<keyword evidence="8" id="KW-1185">Reference proteome</keyword>
<dbReference type="SUPFAM" id="SSF52743">
    <property type="entry name" value="Subtilisin-like"/>
    <property type="match status" value="1"/>
</dbReference>
<evidence type="ECO:0000256" key="5">
    <source>
        <dbReference type="RuleBase" id="RU003355"/>
    </source>
</evidence>
<name>A0ABW6BEW3_9SPHI</name>
<feature type="active site" description="Charge relay system" evidence="4">
    <location>
        <position position="297"/>
    </location>
</feature>
<evidence type="ECO:0000256" key="4">
    <source>
        <dbReference type="PROSITE-ProRule" id="PRU01240"/>
    </source>
</evidence>